<dbReference type="Proteomes" id="UP000574317">
    <property type="component" value="Unassembled WGS sequence"/>
</dbReference>
<protein>
    <submittedName>
        <fullName evidence="2">Uncharacterized protein</fullName>
    </submittedName>
</protein>
<organism evidence="2 3">
    <name type="scientific">Fusarium napiforme</name>
    <dbReference type="NCBI Taxonomy" id="42672"/>
    <lineage>
        <taxon>Eukaryota</taxon>
        <taxon>Fungi</taxon>
        <taxon>Dikarya</taxon>
        <taxon>Ascomycota</taxon>
        <taxon>Pezizomycotina</taxon>
        <taxon>Sordariomycetes</taxon>
        <taxon>Hypocreomycetidae</taxon>
        <taxon>Hypocreales</taxon>
        <taxon>Nectriaceae</taxon>
        <taxon>Fusarium</taxon>
        <taxon>Fusarium fujikuroi species complex</taxon>
    </lineage>
</organism>
<gene>
    <name evidence="2" type="ORF">FNAPI_6662</name>
</gene>
<evidence type="ECO:0000313" key="2">
    <source>
        <dbReference type="EMBL" id="KAF5553720.1"/>
    </source>
</evidence>
<feature type="region of interest" description="Disordered" evidence="1">
    <location>
        <begin position="332"/>
        <end position="356"/>
    </location>
</feature>
<proteinExistence type="predicted"/>
<accession>A0A8H5N6Q2</accession>
<evidence type="ECO:0000313" key="3">
    <source>
        <dbReference type="Proteomes" id="UP000574317"/>
    </source>
</evidence>
<evidence type="ECO:0000256" key="1">
    <source>
        <dbReference type="SAM" id="MobiDB-lite"/>
    </source>
</evidence>
<reference evidence="2 3" key="1">
    <citation type="submission" date="2020-05" db="EMBL/GenBank/DDBJ databases">
        <title>Identification and distribution of gene clusters putatively required for synthesis of sphingolipid metabolism inhibitors in phylogenetically diverse species of the filamentous fungus Fusarium.</title>
        <authorList>
            <person name="Kim H.-S."/>
            <person name="Busman M."/>
            <person name="Brown D.W."/>
            <person name="Divon H."/>
            <person name="Uhlig S."/>
            <person name="Proctor R.H."/>
        </authorList>
    </citation>
    <scope>NUCLEOTIDE SEQUENCE [LARGE SCALE GENOMIC DNA]</scope>
    <source>
        <strain evidence="2 3">NRRL 25196</strain>
    </source>
</reference>
<sequence length="393" mass="44540">MDIQQYLVHELPQEESPDGSNRMSLFPQMPLQDLGFKLQNIRQFFHLASIAPARDRDNLKEIEANFRESVKTGNLQDLQELINPYLQPPDIRILHNIDFIQNELSGAPEEIRGYYQQLIQRTQPGPHDLRVSPNTQESTDRILEYTGTYKSRYGSARHFMRRLRLVYRRLKKFCDCRGSLKHREMDRLEEVKERCRHPAVVLGNGLQYLQSIGTNNQRVDLISALPALMLAYSLIHQVPGPVKELEEMFNEDLGRWKTISIQNQPDLRLFEAAAGAAFAVKSFPQAADMYQLNLNSTAQLQSVAFDFILQASSAIQEMHAEGLDVDAPQSAMENSVGVSEDHKAPDQHDSGISMGTPVEEGMYSQMLNEADDYSSADAHLGPESPCSYGFVDL</sequence>
<dbReference type="AlphaFoldDB" id="A0A8H5N6Q2"/>
<dbReference type="EMBL" id="JAAOAO010000246">
    <property type="protein sequence ID" value="KAF5553720.1"/>
    <property type="molecule type" value="Genomic_DNA"/>
</dbReference>
<comment type="caution">
    <text evidence="2">The sequence shown here is derived from an EMBL/GenBank/DDBJ whole genome shotgun (WGS) entry which is preliminary data.</text>
</comment>
<keyword evidence="3" id="KW-1185">Reference proteome</keyword>
<feature type="compositionally biased region" description="Basic and acidic residues" evidence="1">
    <location>
        <begin position="339"/>
        <end position="349"/>
    </location>
</feature>
<name>A0A8H5N6Q2_9HYPO</name>